<sequence>MFQETIQEFNHSSEEREQDSKYIKISWTTLPLLSHQASYAKMGVHHHLRPTRRGEKRCLFTPSVLRRSAALCSQDSWRAEQATP</sequence>
<dbReference type="VEuPathDB" id="FungiDB:CPSG_04510"/>
<reference evidence="2" key="2">
    <citation type="submission" date="2010-03" db="EMBL/GenBank/DDBJ databases">
        <title>The genome sequence of Coccidioides posadasii strain Silveira.</title>
        <authorList>
            <consortium name="The Broad Institute Genome Sequencing Center for Infectious Disease"/>
            <person name="Neafsey D."/>
            <person name="Orbach M."/>
            <person name="Henn M.R."/>
            <person name="Cole G.T."/>
            <person name="Galgiani J."/>
            <person name="Gardner M.J."/>
            <person name="Kirkland T.N."/>
            <person name="Taylor J.W."/>
            <person name="Young S.K."/>
            <person name="Zeng Q."/>
            <person name="Koehrsen M."/>
            <person name="Alvarado L."/>
            <person name="Berlin A."/>
            <person name="Borenstein D."/>
            <person name="Chapman S.B."/>
            <person name="Chen Z."/>
            <person name="Engels R."/>
            <person name="Freedman E."/>
            <person name="Gellesch M."/>
            <person name="Goldberg J."/>
            <person name="Griggs A."/>
            <person name="Gujja S."/>
            <person name="Heilman E."/>
            <person name="Heiman D."/>
            <person name="Howarth C."/>
            <person name="Jen D."/>
            <person name="Larson L."/>
            <person name="Mehta T."/>
            <person name="Neiman D."/>
            <person name="Park D."/>
            <person name="Pearson M."/>
            <person name="Richards J."/>
            <person name="Roberts A."/>
            <person name="Saif S."/>
            <person name="Shea T."/>
            <person name="Shenoy N."/>
            <person name="Sisk P."/>
            <person name="Stolte C."/>
            <person name="Sykes S."/>
            <person name="Walk T."/>
            <person name="White J."/>
            <person name="Yandava C."/>
            <person name="Haas B."/>
            <person name="Nusbaum C."/>
            <person name="Birren B."/>
        </authorList>
    </citation>
    <scope>NUCLEOTIDE SEQUENCE [LARGE SCALE GENOMIC DNA]</scope>
    <source>
        <strain evidence="2">RMSCC 757 / Silveira</strain>
    </source>
</reference>
<reference evidence="2" key="1">
    <citation type="journal article" date="2010" name="Genome Res.">
        <title>Population genomic sequencing of Coccidioides fungi reveals recent hybridization and transposon control.</title>
        <authorList>
            <person name="Neafsey D.E."/>
            <person name="Barker B.M."/>
            <person name="Sharpton T.J."/>
            <person name="Stajich J.E."/>
            <person name="Park D.J."/>
            <person name="Whiston E."/>
            <person name="Hung C.-Y."/>
            <person name="McMahan C."/>
            <person name="White J."/>
            <person name="Sykes S."/>
            <person name="Heiman D."/>
            <person name="Young S."/>
            <person name="Zeng Q."/>
            <person name="Abouelleil A."/>
            <person name="Aftuck L."/>
            <person name="Bessette D."/>
            <person name="Brown A."/>
            <person name="FitzGerald M."/>
            <person name="Lui A."/>
            <person name="Macdonald J.P."/>
            <person name="Priest M."/>
            <person name="Orbach M.J."/>
            <person name="Galgiani J.N."/>
            <person name="Kirkland T.N."/>
            <person name="Cole G.T."/>
            <person name="Birren B.W."/>
            <person name="Henn M.R."/>
            <person name="Taylor J.W."/>
            <person name="Rounsley S.D."/>
        </authorList>
    </citation>
    <scope>NUCLEOTIDE SEQUENCE [LARGE SCALE GENOMIC DNA]</scope>
    <source>
        <strain evidence="2">RMSCC 757 / Silveira</strain>
    </source>
</reference>
<accession>E9D4H1</accession>
<dbReference type="EMBL" id="GL636491">
    <property type="protein sequence ID" value="EFW18964.1"/>
    <property type="molecule type" value="Genomic_DNA"/>
</dbReference>
<evidence type="ECO:0000313" key="2">
    <source>
        <dbReference type="Proteomes" id="UP000002497"/>
    </source>
</evidence>
<name>E9D4H1_COCPS</name>
<gene>
    <name evidence="1" type="ORF">CPSG_04510</name>
</gene>
<dbReference type="Proteomes" id="UP000002497">
    <property type="component" value="Unassembled WGS sequence"/>
</dbReference>
<dbReference type="AlphaFoldDB" id="E9D4H1"/>
<evidence type="ECO:0000313" key="1">
    <source>
        <dbReference type="EMBL" id="EFW18964.1"/>
    </source>
</evidence>
<protein>
    <submittedName>
        <fullName evidence="1">Predicted protein</fullName>
    </submittedName>
</protein>
<organism evidence="2">
    <name type="scientific">Coccidioides posadasii (strain RMSCC 757 / Silveira)</name>
    <name type="common">Valley fever fungus</name>
    <dbReference type="NCBI Taxonomy" id="443226"/>
    <lineage>
        <taxon>Eukaryota</taxon>
        <taxon>Fungi</taxon>
        <taxon>Dikarya</taxon>
        <taxon>Ascomycota</taxon>
        <taxon>Pezizomycotina</taxon>
        <taxon>Eurotiomycetes</taxon>
        <taxon>Eurotiomycetidae</taxon>
        <taxon>Onygenales</taxon>
        <taxon>Onygenaceae</taxon>
        <taxon>Coccidioides</taxon>
    </lineage>
</organism>
<proteinExistence type="predicted"/>
<keyword evidence="2" id="KW-1185">Reference proteome</keyword>
<dbReference type="HOGENOM" id="CLU_2527298_0_0_1"/>